<dbReference type="PANTHER" id="PTHR15422">
    <property type="entry name" value="OS05G0565100 PROTEIN"/>
    <property type="match status" value="1"/>
</dbReference>
<keyword evidence="3" id="KW-0813">Transport</keyword>
<protein>
    <recommendedName>
        <fullName evidence="14">Cytochrome b561 domain-containing protein</fullName>
    </recommendedName>
</protein>
<dbReference type="InterPro" id="IPR006593">
    <property type="entry name" value="Cyt_b561/ferric_Rdtase_TM"/>
</dbReference>
<feature type="compositionally biased region" description="Basic and acidic residues" evidence="11">
    <location>
        <begin position="298"/>
        <end position="320"/>
    </location>
</feature>
<evidence type="ECO:0000256" key="5">
    <source>
        <dbReference type="ARBA" id="ARBA00022692"/>
    </source>
</evidence>
<keyword evidence="16" id="KW-1185">Reference proteome</keyword>
<feature type="region of interest" description="Disordered" evidence="11">
    <location>
        <begin position="287"/>
        <end position="371"/>
    </location>
</feature>
<dbReference type="GO" id="GO:0016020">
    <property type="term" value="C:membrane"/>
    <property type="evidence" value="ECO:0007669"/>
    <property type="project" value="UniProtKB-SubCell"/>
</dbReference>
<dbReference type="GO" id="GO:0020037">
    <property type="term" value="F:heme binding"/>
    <property type="evidence" value="ECO:0007669"/>
    <property type="project" value="TreeGrafter"/>
</dbReference>
<dbReference type="PROSITE" id="PS50939">
    <property type="entry name" value="CYTOCHROME_B561"/>
    <property type="match status" value="1"/>
</dbReference>
<feature type="transmembrane region" description="Helical" evidence="12">
    <location>
        <begin position="171"/>
        <end position="193"/>
    </location>
</feature>
<dbReference type="PANTHER" id="PTHR15422:SF24">
    <property type="entry name" value="DOMON RELATED DOMAIN-CONTAINING PROTEIN"/>
    <property type="match status" value="1"/>
</dbReference>
<dbReference type="GO" id="GO:0140575">
    <property type="term" value="F:transmembrane monodehydroascorbate reductase activity"/>
    <property type="evidence" value="ECO:0007669"/>
    <property type="project" value="InterPro"/>
</dbReference>
<sequence>MAQKAVLLLFCALVLAAPEPSPDYGDVIREDDRPLEDGLQTRLPAGRRQLILIHSGFAAVAWLFLAPAAVIIARFFKSAGIGRHRRWFRLHFVLQMGTVAFMVVAFLTGYYAVTPGSKYQFKNPHFQIGTAAFAAVLAQTLLGIINHFVLRPRRQRLDMPPQAQYPFRTPFTNRMHILLGWFLLGLGVANIPIGMVLKGTKKVDLILFGVYVGLVLLAIFVLEAVRGRDRDNLKADERERSIASASVSSASSESVLPVAGGRITEEVLYFTSMDDLYADLQRVQTAPEVPATVGTGGHGREHGRERPVRSRSEVAPDQRSEQPTLKETSTGQPIIEKVTAEHPTGEVAEQVDGTEQQQESGRMGPKSVVRV</sequence>
<feature type="chain" id="PRO_5044001554" description="Cytochrome b561 domain-containing protein" evidence="13">
    <location>
        <begin position="17"/>
        <end position="371"/>
    </location>
</feature>
<dbReference type="InterPro" id="IPR045150">
    <property type="entry name" value="CYB561D1/2"/>
</dbReference>
<feature type="domain" description="Cytochrome b561" evidence="14">
    <location>
        <begin position="1"/>
        <end position="228"/>
    </location>
</feature>
<keyword evidence="10 12" id="KW-0472">Membrane</keyword>
<feature type="transmembrane region" description="Helical" evidence="12">
    <location>
        <begin position="49"/>
        <end position="76"/>
    </location>
</feature>
<feature type="compositionally biased region" description="Polar residues" evidence="11">
    <location>
        <begin position="321"/>
        <end position="332"/>
    </location>
</feature>
<evidence type="ECO:0000256" key="8">
    <source>
        <dbReference type="ARBA" id="ARBA00022989"/>
    </source>
</evidence>
<evidence type="ECO:0000256" key="4">
    <source>
        <dbReference type="ARBA" id="ARBA00022617"/>
    </source>
</evidence>
<feature type="transmembrane region" description="Helical" evidence="12">
    <location>
        <begin position="88"/>
        <end position="113"/>
    </location>
</feature>
<proteinExistence type="predicted"/>
<dbReference type="SMART" id="SM00665">
    <property type="entry name" value="B561"/>
    <property type="match status" value="1"/>
</dbReference>
<dbReference type="CDD" id="cd08760">
    <property type="entry name" value="Cyt_b561_FRRS1_like"/>
    <property type="match status" value="1"/>
</dbReference>
<evidence type="ECO:0000256" key="3">
    <source>
        <dbReference type="ARBA" id="ARBA00022448"/>
    </source>
</evidence>
<evidence type="ECO:0000256" key="12">
    <source>
        <dbReference type="SAM" id="Phobius"/>
    </source>
</evidence>
<feature type="transmembrane region" description="Helical" evidence="12">
    <location>
        <begin position="125"/>
        <end position="150"/>
    </location>
</feature>
<keyword evidence="4" id="KW-0349">Heme</keyword>
<keyword evidence="7" id="KW-0249">Electron transport</keyword>
<evidence type="ECO:0000256" key="11">
    <source>
        <dbReference type="SAM" id="MobiDB-lite"/>
    </source>
</evidence>
<dbReference type="Pfam" id="PF03188">
    <property type="entry name" value="Cytochrom_B561"/>
    <property type="match status" value="1"/>
</dbReference>
<dbReference type="GO" id="GO:0046872">
    <property type="term" value="F:metal ion binding"/>
    <property type="evidence" value="ECO:0007669"/>
    <property type="project" value="UniProtKB-KW"/>
</dbReference>
<evidence type="ECO:0000256" key="9">
    <source>
        <dbReference type="ARBA" id="ARBA00023004"/>
    </source>
</evidence>
<name>A0AAV9UCX2_9PEZI</name>
<dbReference type="Gene3D" id="1.20.120.1770">
    <property type="match status" value="1"/>
</dbReference>
<evidence type="ECO:0000256" key="2">
    <source>
        <dbReference type="ARBA" id="ARBA00004141"/>
    </source>
</evidence>
<dbReference type="Proteomes" id="UP001375240">
    <property type="component" value="Unassembled WGS sequence"/>
</dbReference>
<keyword evidence="13" id="KW-0732">Signal</keyword>
<accession>A0AAV9UCX2</accession>
<evidence type="ECO:0000256" key="10">
    <source>
        <dbReference type="ARBA" id="ARBA00023136"/>
    </source>
</evidence>
<evidence type="ECO:0000256" key="13">
    <source>
        <dbReference type="SAM" id="SignalP"/>
    </source>
</evidence>
<keyword evidence="6" id="KW-0479">Metal-binding</keyword>
<evidence type="ECO:0000256" key="1">
    <source>
        <dbReference type="ARBA" id="ARBA00001970"/>
    </source>
</evidence>
<gene>
    <name evidence="15" type="ORF">TWF696_009687</name>
</gene>
<keyword evidence="8 12" id="KW-1133">Transmembrane helix</keyword>
<evidence type="ECO:0000256" key="7">
    <source>
        <dbReference type="ARBA" id="ARBA00022982"/>
    </source>
</evidence>
<evidence type="ECO:0000256" key="6">
    <source>
        <dbReference type="ARBA" id="ARBA00022723"/>
    </source>
</evidence>
<dbReference type="AlphaFoldDB" id="A0AAV9UCX2"/>
<feature type="signal peptide" evidence="13">
    <location>
        <begin position="1"/>
        <end position="16"/>
    </location>
</feature>
<evidence type="ECO:0000313" key="15">
    <source>
        <dbReference type="EMBL" id="KAK6338882.1"/>
    </source>
</evidence>
<evidence type="ECO:0000259" key="14">
    <source>
        <dbReference type="PROSITE" id="PS50939"/>
    </source>
</evidence>
<keyword evidence="9" id="KW-0408">Iron</keyword>
<keyword evidence="5 12" id="KW-0812">Transmembrane</keyword>
<comment type="subcellular location">
    <subcellularLocation>
        <location evidence="2">Membrane</location>
        <topology evidence="2">Multi-pass membrane protein</topology>
    </subcellularLocation>
</comment>
<evidence type="ECO:0000313" key="16">
    <source>
        <dbReference type="Proteomes" id="UP001375240"/>
    </source>
</evidence>
<dbReference type="EMBL" id="JAVHNQ010000009">
    <property type="protein sequence ID" value="KAK6338882.1"/>
    <property type="molecule type" value="Genomic_DNA"/>
</dbReference>
<comment type="caution">
    <text evidence="15">The sequence shown here is derived from an EMBL/GenBank/DDBJ whole genome shotgun (WGS) entry which is preliminary data.</text>
</comment>
<reference evidence="15 16" key="1">
    <citation type="submission" date="2019-10" db="EMBL/GenBank/DDBJ databases">
        <authorList>
            <person name="Palmer J.M."/>
        </authorList>
    </citation>
    <scope>NUCLEOTIDE SEQUENCE [LARGE SCALE GENOMIC DNA]</scope>
    <source>
        <strain evidence="15 16">TWF696</strain>
    </source>
</reference>
<feature type="transmembrane region" description="Helical" evidence="12">
    <location>
        <begin position="205"/>
        <end position="225"/>
    </location>
</feature>
<organism evidence="15 16">
    <name type="scientific">Orbilia brochopaga</name>
    <dbReference type="NCBI Taxonomy" id="3140254"/>
    <lineage>
        <taxon>Eukaryota</taxon>
        <taxon>Fungi</taxon>
        <taxon>Dikarya</taxon>
        <taxon>Ascomycota</taxon>
        <taxon>Pezizomycotina</taxon>
        <taxon>Orbiliomycetes</taxon>
        <taxon>Orbiliales</taxon>
        <taxon>Orbiliaceae</taxon>
        <taxon>Orbilia</taxon>
    </lineage>
</organism>
<comment type="cofactor">
    <cofactor evidence="1">
        <name>heme b</name>
        <dbReference type="ChEBI" id="CHEBI:60344"/>
    </cofactor>
</comment>